<feature type="region of interest" description="Disordered" evidence="1">
    <location>
        <begin position="712"/>
        <end position="771"/>
    </location>
</feature>
<feature type="region of interest" description="Disordered" evidence="1">
    <location>
        <begin position="368"/>
        <end position="689"/>
    </location>
</feature>
<evidence type="ECO:0008006" key="4">
    <source>
        <dbReference type="Google" id="ProtNLM"/>
    </source>
</evidence>
<sequence length="886" mass="95237">MTTDSPSPIPPAIPPRPSRSPDKTSANMTAPVVPPRPARRFQRSVSPSADRFAPSPLISDHAFVKSTQPLQAVEPITPKADETGDPIERAKSVELPSLGEEGKEYEVAEELAAAEEEEEQQEEEKETAEPEQTRTVAKDLHLHAPKPSLPAVSAKQRITAVTRTDSERAAAFGFGKAPSVDTTSPPPDLGLKKKASTTSQLSGKETPFEDEQGIPQIGQRVPMYKNAGDVQAPSPSVVSSASEASNRHHNRKTSSRGLPPGSYGLHGHGVLPQDKLEKAYFDKHPDLLVKERKPHHYDRPNDFSLKPDDLNKIVRETASHGVGLAAKDYAGTPSEQVGWQALEESASRIASPGVPETATIHVEEPSRRISTVLDDAISPGSAEESPERNYTAPILAEDEVAKDPRGSVSQPAVVPSTIDVDEPTSRPTSRPASRPVSMYKEPSVELHSTPLEDVEEYEPLFKDDEKHETPEQLPTPEEANNKKNPRHRFPSADVWEDAPSSAYYTAEVSTPDVSEEQKEPSAAPAAAAESKEGEETPAHAFARRFEQLAEKEEQAPSTSPPKPLFVQHQKHLAAEAAPIRPGPQRRFPSRDVWEDTPESLQLETTVSTPQQDEASSLTPVETRTPAIPERPKPRQASSGENEKPPVPERAAKPAIPPRPVKAAAAAAGTTESTEAAALPRTKPAVPARPMGSKIAALQAGFMNDLNRRLALGPQAVQKKEEPAPAEEEAAVEKEKVPLSDARKGRARGPQRRAPASVAAAAAAAKATEGEEKPKMVCRIVGVVKVFEIDPDSEDGGVRVGGEKEVAPVPVEEKKKKEEAEEKVKETAAAESEAPATISGPQPAEAEEGIKEENAGGEEAKVPLATNLAGETLIEEKKVEEAKPVEA</sequence>
<feature type="compositionally biased region" description="Basic and acidic residues" evidence="1">
    <location>
        <begin position="529"/>
        <end position="554"/>
    </location>
</feature>
<keyword evidence="3" id="KW-1185">Reference proteome</keyword>
<organism evidence="2 3">
    <name type="scientific">Humicola insolens</name>
    <name type="common">Soft-rot fungus</name>
    <dbReference type="NCBI Taxonomy" id="85995"/>
    <lineage>
        <taxon>Eukaryota</taxon>
        <taxon>Fungi</taxon>
        <taxon>Dikarya</taxon>
        <taxon>Ascomycota</taxon>
        <taxon>Pezizomycotina</taxon>
        <taxon>Sordariomycetes</taxon>
        <taxon>Sordariomycetidae</taxon>
        <taxon>Sordariales</taxon>
        <taxon>Chaetomiaceae</taxon>
        <taxon>Mycothermus</taxon>
    </lineage>
</organism>
<gene>
    <name evidence="2" type="ORF">VTJ49DRAFT_1584</name>
</gene>
<evidence type="ECO:0000256" key="1">
    <source>
        <dbReference type="SAM" id="MobiDB-lite"/>
    </source>
</evidence>
<feature type="compositionally biased region" description="Basic and acidic residues" evidence="1">
    <location>
        <begin position="459"/>
        <end position="470"/>
    </location>
</feature>
<feature type="compositionally biased region" description="Basic and acidic residues" evidence="1">
    <location>
        <begin position="873"/>
        <end position="886"/>
    </location>
</feature>
<accession>A0ABR3VC76</accession>
<feature type="compositionally biased region" description="Pro residues" evidence="1">
    <location>
        <begin position="7"/>
        <end position="18"/>
    </location>
</feature>
<reference evidence="2 3" key="1">
    <citation type="journal article" date="2024" name="Commun. Biol.">
        <title>Comparative genomic analysis of thermophilic fungi reveals convergent evolutionary adaptations and gene losses.</title>
        <authorList>
            <person name="Steindorff A.S."/>
            <person name="Aguilar-Pontes M.V."/>
            <person name="Robinson A.J."/>
            <person name="Andreopoulos B."/>
            <person name="LaButti K."/>
            <person name="Kuo A."/>
            <person name="Mondo S."/>
            <person name="Riley R."/>
            <person name="Otillar R."/>
            <person name="Haridas S."/>
            <person name="Lipzen A."/>
            <person name="Grimwood J."/>
            <person name="Schmutz J."/>
            <person name="Clum A."/>
            <person name="Reid I.D."/>
            <person name="Moisan M.C."/>
            <person name="Butler G."/>
            <person name="Nguyen T.T.M."/>
            <person name="Dewar K."/>
            <person name="Conant G."/>
            <person name="Drula E."/>
            <person name="Henrissat B."/>
            <person name="Hansel C."/>
            <person name="Singer S."/>
            <person name="Hutchinson M.I."/>
            <person name="de Vries R.P."/>
            <person name="Natvig D.O."/>
            <person name="Powell A.J."/>
            <person name="Tsang A."/>
            <person name="Grigoriev I.V."/>
        </authorList>
    </citation>
    <scope>NUCLEOTIDE SEQUENCE [LARGE SCALE GENOMIC DNA]</scope>
    <source>
        <strain evidence="2 3">CBS 620.91</strain>
    </source>
</reference>
<evidence type="ECO:0000313" key="2">
    <source>
        <dbReference type="EMBL" id="KAL1839382.1"/>
    </source>
</evidence>
<feature type="region of interest" description="Disordered" evidence="1">
    <location>
        <begin position="1"/>
        <end position="270"/>
    </location>
</feature>
<dbReference type="InterPro" id="IPR021582">
    <property type="entry name" value="Aim21"/>
</dbReference>
<feature type="compositionally biased region" description="Basic and acidic residues" evidence="1">
    <location>
        <begin position="127"/>
        <end position="142"/>
    </location>
</feature>
<name>A0ABR3VC76_HUMIN</name>
<feature type="compositionally biased region" description="Low complexity" evidence="1">
    <location>
        <begin position="660"/>
        <end position="677"/>
    </location>
</feature>
<feature type="compositionally biased region" description="Basic and acidic residues" evidence="1">
    <location>
        <begin position="640"/>
        <end position="651"/>
    </location>
</feature>
<dbReference type="EMBL" id="JAZGSY010000160">
    <property type="protein sequence ID" value="KAL1839382.1"/>
    <property type="molecule type" value="Genomic_DNA"/>
</dbReference>
<feature type="compositionally biased region" description="Basic and acidic residues" evidence="1">
    <location>
        <begin position="730"/>
        <end position="743"/>
    </location>
</feature>
<comment type="caution">
    <text evidence="2">The sequence shown here is derived from an EMBL/GenBank/DDBJ whole genome shotgun (WGS) entry which is preliminary data.</text>
</comment>
<feature type="compositionally biased region" description="Basic and acidic residues" evidence="1">
    <location>
        <begin position="847"/>
        <end position="860"/>
    </location>
</feature>
<evidence type="ECO:0000313" key="3">
    <source>
        <dbReference type="Proteomes" id="UP001583172"/>
    </source>
</evidence>
<dbReference type="Proteomes" id="UP001583172">
    <property type="component" value="Unassembled WGS sequence"/>
</dbReference>
<feature type="compositionally biased region" description="Acidic residues" evidence="1">
    <location>
        <begin position="107"/>
        <end position="126"/>
    </location>
</feature>
<feature type="compositionally biased region" description="Polar residues" evidence="1">
    <location>
        <begin position="598"/>
        <end position="621"/>
    </location>
</feature>
<feature type="region of interest" description="Disordered" evidence="1">
    <location>
        <begin position="790"/>
        <end position="886"/>
    </location>
</feature>
<feature type="compositionally biased region" description="Basic and acidic residues" evidence="1">
    <location>
        <begin position="79"/>
        <end position="92"/>
    </location>
</feature>
<proteinExistence type="predicted"/>
<dbReference type="Pfam" id="PF11489">
    <property type="entry name" value="Aim21"/>
    <property type="match status" value="1"/>
</dbReference>
<protein>
    <recommendedName>
        <fullName evidence="4">Altered inheritance of mitochondria protein 21</fullName>
    </recommendedName>
</protein>
<feature type="compositionally biased region" description="Basic and acidic residues" evidence="1">
    <location>
        <begin position="800"/>
        <end position="827"/>
    </location>
</feature>
<feature type="compositionally biased region" description="Low complexity" evidence="1">
    <location>
        <begin position="232"/>
        <end position="244"/>
    </location>
</feature>
<feature type="compositionally biased region" description="Low complexity" evidence="1">
    <location>
        <begin position="751"/>
        <end position="766"/>
    </location>
</feature>